<accession>A0A0L9VMK4</accession>
<feature type="domain" description="Tf2-1-like SH3-like" evidence="1">
    <location>
        <begin position="17"/>
        <end position="61"/>
    </location>
</feature>
<gene>
    <name evidence="2" type="ORF">LR48_Vigan10g218200</name>
</gene>
<organism evidence="2 3">
    <name type="scientific">Phaseolus angularis</name>
    <name type="common">Azuki bean</name>
    <name type="synonym">Vigna angularis</name>
    <dbReference type="NCBI Taxonomy" id="3914"/>
    <lineage>
        <taxon>Eukaryota</taxon>
        <taxon>Viridiplantae</taxon>
        <taxon>Streptophyta</taxon>
        <taxon>Embryophyta</taxon>
        <taxon>Tracheophyta</taxon>
        <taxon>Spermatophyta</taxon>
        <taxon>Magnoliopsida</taxon>
        <taxon>eudicotyledons</taxon>
        <taxon>Gunneridae</taxon>
        <taxon>Pentapetalae</taxon>
        <taxon>rosids</taxon>
        <taxon>fabids</taxon>
        <taxon>Fabales</taxon>
        <taxon>Fabaceae</taxon>
        <taxon>Papilionoideae</taxon>
        <taxon>50 kb inversion clade</taxon>
        <taxon>NPAAA clade</taxon>
        <taxon>indigoferoid/millettioid clade</taxon>
        <taxon>Phaseoleae</taxon>
        <taxon>Vigna</taxon>
    </lineage>
</organism>
<dbReference type="Pfam" id="PF24626">
    <property type="entry name" value="SH3_Tf2-1"/>
    <property type="match status" value="1"/>
</dbReference>
<dbReference type="EMBL" id="CM003380">
    <property type="protein sequence ID" value="KOM56290.1"/>
    <property type="molecule type" value="Genomic_DNA"/>
</dbReference>
<evidence type="ECO:0000313" key="3">
    <source>
        <dbReference type="Proteomes" id="UP000053144"/>
    </source>
</evidence>
<evidence type="ECO:0000259" key="1">
    <source>
        <dbReference type="Pfam" id="PF24626"/>
    </source>
</evidence>
<protein>
    <recommendedName>
        <fullName evidence="1">Tf2-1-like SH3-like domain-containing protein</fullName>
    </recommendedName>
</protein>
<reference evidence="3" key="1">
    <citation type="journal article" date="2015" name="Proc. Natl. Acad. Sci. U.S.A.">
        <title>Genome sequencing of adzuki bean (Vigna angularis) provides insight into high starch and low fat accumulation and domestication.</title>
        <authorList>
            <person name="Yang K."/>
            <person name="Tian Z."/>
            <person name="Chen C."/>
            <person name="Luo L."/>
            <person name="Zhao B."/>
            <person name="Wang Z."/>
            <person name="Yu L."/>
            <person name="Li Y."/>
            <person name="Sun Y."/>
            <person name="Li W."/>
            <person name="Chen Y."/>
            <person name="Li Y."/>
            <person name="Zhang Y."/>
            <person name="Ai D."/>
            <person name="Zhao J."/>
            <person name="Shang C."/>
            <person name="Ma Y."/>
            <person name="Wu B."/>
            <person name="Wang M."/>
            <person name="Gao L."/>
            <person name="Sun D."/>
            <person name="Zhang P."/>
            <person name="Guo F."/>
            <person name="Wang W."/>
            <person name="Li Y."/>
            <person name="Wang J."/>
            <person name="Varshney R.K."/>
            <person name="Wang J."/>
            <person name="Ling H.Q."/>
            <person name="Wan P."/>
        </authorList>
    </citation>
    <scope>NUCLEOTIDE SEQUENCE</scope>
    <source>
        <strain evidence="3">cv. Jingnong 6</strain>
    </source>
</reference>
<dbReference type="InterPro" id="IPR056924">
    <property type="entry name" value="SH3_Tf2-1"/>
</dbReference>
<dbReference type="Proteomes" id="UP000053144">
    <property type="component" value="Chromosome 10"/>
</dbReference>
<evidence type="ECO:0000313" key="2">
    <source>
        <dbReference type="EMBL" id="KOM56290.1"/>
    </source>
</evidence>
<dbReference type="Gramene" id="KOM56290">
    <property type="protein sequence ID" value="KOM56290"/>
    <property type="gene ID" value="LR48_Vigan10g218200"/>
</dbReference>
<proteinExistence type="predicted"/>
<dbReference type="AlphaFoldDB" id="A0A0L9VMK4"/>
<sequence length="61" mass="7179">MVQQANKKRRVTNVEVGDWVYLKIRPHRQTSMPTRLHPKPSARYFGPFRVIQKVGETTCKL</sequence>
<name>A0A0L9VMK4_PHAAN</name>